<protein>
    <recommendedName>
        <fullName evidence="2">HAT C-terminal dimerisation domain-containing protein</fullName>
    </recommendedName>
</protein>
<feature type="region of interest" description="Disordered" evidence="1">
    <location>
        <begin position="431"/>
        <end position="456"/>
    </location>
</feature>
<reference evidence="3" key="1">
    <citation type="submission" date="2023-08" db="EMBL/GenBank/DDBJ databases">
        <title>Reference Genome Resource for the Citrus Pathogen Phytophthora citrophthora.</title>
        <authorList>
            <person name="Moller H."/>
            <person name="Coetzee B."/>
            <person name="Rose L.J."/>
            <person name="Van Niekerk J.M."/>
        </authorList>
    </citation>
    <scope>NUCLEOTIDE SEQUENCE</scope>
    <source>
        <strain evidence="3">STE-U-9442</strain>
    </source>
</reference>
<accession>A0AAD9G8K7</accession>
<comment type="caution">
    <text evidence="3">The sequence shown here is derived from an EMBL/GenBank/DDBJ whole genome shotgun (WGS) entry which is preliminary data.</text>
</comment>
<keyword evidence="4" id="KW-1185">Reference proteome</keyword>
<dbReference type="GO" id="GO:0046983">
    <property type="term" value="F:protein dimerization activity"/>
    <property type="evidence" value="ECO:0007669"/>
    <property type="project" value="InterPro"/>
</dbReference>
<organism evidence="3 4">
    <name type="scientific">Phytophthora citrophthora</name>
    <dbReference type="NCBI Taxonomy" id="4793"/>
    <lineage>
        <taxon>Eukaryota</taxon>
        <taxon>Sar</taxon>
        <taxon>Stramenopiles</taxon>
        <taxon>Oomycota</taxon>
        <taxon>Peronosporomycetes</taxon>
        <taxon>Peronosporales</taxon>
        <taxon>Peronosporaceae</taxon>
        <taxon>Phytophthora</taxon>
    </lineage>
</organism>
<dbReference type="SUPFAM" id="SSF53098">
    <property type="entry name" value="Ribonuclease H-like"/>
    <property type="match status" value="1"/>
</dbReference>
<dbReference type="InterPro" id="IPR008906">
    <property type="entry name" value="HATC_C_dom"/>
</dbReference>
<feature type="compositionally biased region" description="Polar residues" evidence="1">
    <location>
        <begin position="256"/>
        <end position="275"/>
    </location>
</feature>
<proteinExistence type="predicted"/>
<dbReference type="Pfam" id="PF05699">
    <property type="entry name" value="Dimer_Tnp_hAT"/>
    <property type="match status" value="1"/>
</dbReference>
<feature type="region of interest" description="Disordered" evidence="1">
    <location>
        <begin position="330"/>
        <end position="354"/>
    </location>
</feature>
<dbReference type="AlphaFoldDB" id="A0AAD9G8K7"/>
<evidence type="ECO:0000259" key="2">
    <source>
        <dbReference type="Pfam" id="PF05699"/>
    </source>
</evidence>
<feature type="domain" description="HAT C-terminal dimerisation" evidence="2">
    <location>
        <begin position="165"/>
        <end position="224"/>
    </location>
</feature>
<sequence length="512" mass="57321">MAFTYQSSPNLTDKIRVLGDVDFWTKLETAEKIVLPLCSASFRLQRDENTVADVVISFMDIYRGFASTELGDSLTDLVETRWNACEQPLFIIGLFLHPEYIVNARSLPPTVITELDDVCQFAQYYYRRFVNENDSGLRGEMFAWIQGIFTTSRFVDFNCDAVSMFWEYEKNTKMNSKLPLLALTILSIAVNTATCERLFSELALIQTPRRNRMAIEKTMKHQIMRQYVRNKNRLERPIPTSSKKLLRTVDPRERQSVATPVNSTRTTPANPTPIANRTPGLVSAVARTPARELQDANGSPHSRLPAQDQSPPLVRVLFPDLNGVEAISADNISQRPPTTPSRHTAPLTHSSPAPPTVEHVNGIIRQNTAPVDDNTVGNLTAELDTDALSNTLLEEYLEHFDWEEIGEYGDEATVGIWDRILNAPRVFTSSNTNGDTGYNSSANMGDDTDENARNEGATEPFTTTRIGSHADPIPAPNRQPFPQNNDTNFLQKKRLSGIRSRKTSLASLMIEG</sequence>
<evidence type="ECO:0000313" key="4">
    <source>
        <dbReference type="Proteomes" id="UP001259832"/>
    </source>
</evidence>
<feature type="compositionally biased region" description="Polar residues" evidence="1">
    <location>
        <begin position="330"/>
        <end position="351"/>
    </location>
</feature>
<dbReference type="EMBL" id="JASMQC010000027">
    <property type="protein sequence ID" value="KAK1933796.1"/>
    <property type="molecule type" value="Genomic_DNA"/>
</dbReference>
<evidence type="ECO:0000313" key="3">
    <source>
        <dbReference type="EMBL" id="KAK1933796.1"/>
    </source>
</evidence>
<feature type="compositionally biased region" description="Polar residues" evidence="1">
    <location>
        <begin position="431"/>
        <end position="443"/>
    </location>
</feature>
<gene>
    <name evidence="3" type="ORF">P3T76_011556</name>
</gene>
<evidence type="ECO:0000256" key="1">
    <source>
        <dbReference type="SAM" id="MobiDB-lite"/>
    </source>
</evidence>
<dbReference type="Proteomes" id="UP001259832">
    <property type="component" value="Unassembled WGS sequence"/>
</dbReference>
<name>A0AAD9G8K7_9STRA</name>
<dbReference type="InterPro" id="IPR012337">
    <property type="entry name" value="RNaseH-like_sf"/>
</dbReference>
<feature type="region of interest" description="Disordered" evidence="1">
    <location>
        <begin position="248"/>
        <end position="312"/>
    </location>
</feature>